<dbReference type="InterPro" id="IPR035965">
    <property type="entry name" value="PAS-like_dom_sf"/>
</dbReference>
<dbReference type="InterPro" id="IPR046342">
    <property type="entry name" value="CBS_dom_sf"/>
</dbReference>
<dbReference type="FunFam" id="3.20.20.450:FF:000001">
    <property type="entry name" value="Cyclic di-GMP phosphodiesterase yahA"/>
    <property type="match status" value="1"/>
</dbReference>
<evidence type="ECO:0000313" key="11">
    <source>
        <dbReference type="Proteomes" id="UP000000547"/>
    </source>
</evidence>
<evidence type="ECO:0000259" key="8">
    <source>
        <dbReference type="PROSITE" id="PS50887"/>
    </source>
</evidence>
<dbReference type="CDD" id="cd00130">
    <property type="entry name" value="PAS"/>
    <property type="match status" value="1"/>
</dbReference>
<feature type="domain" description="CBS" evidence="9">
    <location>
        <begin position="219"/>
        <end position="280"/>
    </location>
</feature>
<name>Q47ZI3_COLP3</name>
<dbReference type="SUPFAM" id="SSF55785">
    <property type="entry name" value="PYP-like sensor domain (PAS domain)"/>
    <property type="match status" value="1"/>
</dbReference>
<dbReference type="PROSITE" id="PS50883">
    <property type="entry name" value="EAL"/>
    <property type="match status" value="1"/>
</dbReference>
<dbReference type="KEGG" id="cps:CPS_3089"/>
<keyword evidence="5" id="KW-0129">CBS domain</keyword>
<evidence type="ECO:0000256" key="2">
    <source>
        <dbReference type="ARBA" id="ARBA00012282"/>
    </source>
</evidence>
<feature type="domain" description="CBS" evidence="9">
    <location>
        <begin position="90"/>
        <end position="146"/>
    </location>
</feature>
<accession>Q47ZI3</accession>
<dbReference type="PANTHER" id="PTHR44757">
    <property type="entry name" value="DIGUANYLATE CYCLASE DGCP"/>
    <property type="match status" value="1"/>
</dbReference>
<dbReference type="NCBIfam" id="TIGR00229">
    <property type="entry name" value="sensory_box"/>
    <property type="match status" value="1"/>
</dbReference>
<dbReference type="Proteomes" id="UP000000547">
    <property type="component" value="Chromosome"/>
</dbReference>
<evidence type="ECO:0000256" key="1">
    <source>
        <dbReference type="ARBA" id="ARBA00001946"/>
    </source>
</evidence>
<dbReference type="SMART" id="SM00091">
    <property type="entry name" value="PAS"/>
    <property type="match status" value="1"/>
</dbReference>
<dbReference type="FunFam" id="3.30.70.270:FF:000001">
    <property type="entry name" value="Diguanylate cyclase domain protein"/>
    <property type="match status" value="1"/>
</dbReference>
<dbReference type="InterPro" id="IPR001633">
    <property type="entry name" value="EAL_dom"/>
</dbReference>
<dbReference type="SUPFAM" id="SSF141868">
    <property type="entry name" value="EAL domain-like"/>
    <property type="match status" value="1"/>
</dbReference>
<dbReference type="HOGENOM" id="CLU_000445_70_39_6"/>
<dbReference type="EC" id="3.1.4.52" evidence="2"/>
<dbReference type="CDD" id="cd01949">
    <property type="entry name" value="GGDEF"/>
    <property type="match status" value="1"/>
</dbReference>
<dbReference type="EMBL" id="CP000083">
    <property type="protein sequence ID" value="AAZ28300.1"/>
    <property type="molecule type" value="Genomic_DNA"/>
</dbReference>
<evidence type="ECO:0000259" key="6">
    <source>
        <dbReference type="PROSITE" id="PS50112"/>
    </source>
</evidence>
<dbReference type="Pfam" id="PF13426">
    <property type="entry name" value="PAS_9"/>
    <property type="match status" value="1"/>
</dbReference>
<organism evidence="10 11">
    <name type="scientific">Colwellia psychrerythraea (strain 34H / ATCC BAA-681)</name>
    <name type="common">Vibrio psychroerythus</name>
    <dbReference type="NCBI Taxonomy" id="167879"/>
    <lineage>
        <taxon>Bacteria</taxon>
        <taxon>Pseudomonadati</taxon>
        <taxon>Pseudomonadota</taxon>
        <taxon>Gammaproteobacteria</taxon>
        <taxon>Alteromonadales</taxon>
        <taxon>Colwelliaceae</taxon>
        <taxon>Colwellia</taxon>
    </lineage>
</organism>
<reference evidence="10" key="1">
    <citation type="journal article" date="2005" name="Proc. Natl. Acad. Sci. U.S.A.">
        <title>The psychrophilic lifestyle as revealed by the genome sequence of Colwellia psychrerythraea 34H through genomic and proteomic analyses.</title>
        <authorList>
            <person name="Methe B.A."/>
            <person name="Nelson K.E."/>
            <person name="Deming J.W."/>
            <person name="Momen B."/>
            <person name="Melamud E."/>
            <person name="Zhang X."/>
            <person name="Moult J."/>
            <person name="Madupu R."/>
            <person name="Nelson W.C."/>
            <person name="Dodson R.J."/>
            <person name="Brinkac L.M."/>
            <person name="Daugherty S.C."/>
            <person name="Durkin A.S."/>
            <person name="DeBoy R.T."/>
            <person name="Kolonay J.F."/>
            <person name="Sullivan S.A."/>
            <person name="Zhou L."/>
            <person name="Davidsen T.M."/>
            <person name="Wu M."/>
            <person name="Huston A.L."/>
            <person name="Lewis M."/>
            <person name="Weaver B."/>
            <person name="Weidman J.F."/>
            <person name="Khouri H."/>
            <person name="Utterback T.R."/>
            <person name="Feldblyum T.V."/>
            <person name="Fraser C.M."/>
        </authorList>
    </citation>
    <scope>NUCLEOTIDE SEQUENCE [LARGE SCALE GENOMIC DNA]</scope>
    <source>
        <strain evidence="10">34H</strain>
    </source>
</reference>
<dbReference type="InterPro" id="IPR000014">
    <property type="entry name" value="PAS"/>
</dbReference>
<proteinExistence type="predicted"/>
<comment type="cofactor">
    <cofactor evidence="1">
        <name>Mg(2+)</name>
        <dbReference type="ChEBI" id="CHEBI:18420"/>
    </cofactor>
</comment>
<evidence type="ECO:0000256" key="4">
    <source>
        <dbReference type="ARBA" id="ARBA00051114"/>
    </source>
</evidence>
<evidence type="ECO:0000256" key="3">
    <source>
        <dbReference type="ARBA" id="ARBA00022636"/>
    </source>
</evidence>
<dbReference type="InterPro" id="IPR000644">
    <property type="entry name" value="CBS_dom"/>
</dbReference>
<dbReference type="InterPro" id="IPR043128">
    <property type="entry name" value="Rev_trsase/Diguanyl_cyclase"/>
</dbReference>
<dbReference type="Gene3D" id="3.20.20.450">
    <property type="entry name" value="EAL domain"/>
    <property type="match status" value="1"/>
</dbReference>
<dbReference type="InterPro" id="IPR035919">
    <property type="entry name" value="EAL_sf"/>
</dbReference>
<dbReference type="PROSITE" id="PS51371">
    <property type="entry name" value="CBS"/>
    <property type="match status" value="2"/>
</dbReference>
<dbReference type="PROSITE" id="PS50887">
    <property type="entry name" value="GGDEF"/>
    <property type="match status" value="1"/>
</dbReference>
<dbReference type="SMART" id="SM00052">
    <property type="entry name" value="EAL"/>
    <property type="match status" value="1"/>
</dbReference>
<dbReference type="PROSITE" id="PS50112">
    <property type="entry name" value="PAS"/>
    <property type="match status" value="1"/>
</dbReference>
<dbReference type="InterPro" id="IPR029787">
    <property type="entry name" value="Nucleotide_cyclase"/>
</dbReference>
<dbReference type="GO" id="GO:0071732">
    <property type="term" value="P:cellular response to nitric oxide"/>
    <property type="evidence" value="ECO:0007669"/>
    <property type="project" value="UniProtKB-ARBA"/>
</dbReference>
<dbReference type="Gene3D" id="3.30.450.20">
    <property type="entry name" value="PAS domain"/>
    <property type="match status" value="1"/>
</dbReference>
<dbReference type="Pfam" id="PF00990">
    <property type="entry name" value="GGDEF"/>
    <property type="match status" value="1"/>
</dbReference>
<comment type="catalytic activity">
    <reaction evidence="4">
        <text>3',3'-c-di-GMP + H2O = 5'-phosphoguanylyl(3'-&gt;5')guanosine + H(+)</text>
        <dbReference type="Rhea" id="RHEA:24902"/>
        <dbReference type="ChEBI" id="CHEBI:15377"/>
        <dbReference type="ChEBI" id="CHEBI:15378"/>
        <dbReference type="ChEBI" id="CHEBI:58754"/>
        <dbReference type="ChEBI" id="CHEBI:58805"/>
        <dbReference type="EC" id="3.1.4.52"/>
    </reaction>
    <physiologicalReaction direction="left-to-right" evidence="4">
        <dbReference type="Rhea" id="RHEA:24903"/>
    </physiologicalReaction>
</comment>
<dbReference type="eggNOG" id="COG5001">
    <property type="taxonomic scope" value="Bacteria"/>
</dbReference>
<dbReference type="SUPFAM" id="SSF54631">
    <property type="entry name" value="CBS-domain pair"/>
    <property type="match status" value="2"/>
</dbReference>
<dbReference type="PANTHER" id="PTHR44757:SF2">
    <property type="entry name" value="BIOFILM ARCHITECTURE MAINTENANCE PROTEIN MBAA"/>
    <property type="match status" value="1"/>
</dbReference>
<dbReference type="Gene3D" id="3.30.70.270">
    <property type="match status" value="1"/>
</dbReference>
<gene>
    <name evidence="10" type="ordered locus">CPS_3089</name>
</gene>
<evidence type="ECO:0000259" key="9">
    <source>
        <dbReference type="PROSITE" id="PS51371"/>
    </source>
</evidence>
<dbReference type="Pfam" id="PF00563">
    <property type="entry name" value="EAL"/>
    <property type="match status" value="1"/>
</dbReference>
<dbReference type="SMART" id="SM00267">
    <property type="entry name" value="GGDEF"/>
    <property type="match status" value="1"/>
</dbReference>
<dbReference type="InterPro" id="IPR052155">
    <property type="entry name" value="Biofilm_reg_signaling"/>
</dbReference>
<dbReference type="Gene3D" id="3.10.580.10">
    <property type="entry name" value="CBS-domain"/>
    <property type="match status" value="2"/>
</dbReference>
<keyword evidence="3" id="KW-0973">c-di-GMP</keyword>
<dbReference type="SMART" id="SM00116">
    <property type="entry name" value="CBS"/>
    <property type="match status" value="4"/>
</dbReference>
<evidence type="ECO:0000313" key="10">
    <source>
        <dbReference type="EMBL" id="AAZ28300.1"/>
    </source>
</evidence>
<dbReference type="STRING" id="167879.CPS_3089"/>
<dbReference type="SUPFAM" id="SSF55073">
    <property type="entry name" value="Nucleotide cyclase"/>
    <property type="match status" value="1"/>
</dbReference>
<evidence type="ECO:0000259" key="7">
    <source>
        <dbReference type="PROSITE" id="PS50883"/>
    </source>
</evidence>
<dbReference type="CDD" id="cd01948">
    <property type="entry name" value="EAL"/>
    <property type="match status" value="1"/>
</dbReference>
<dbReference type="GO" id="GO:0071111">
    <property type="term" value="F:cyclic-guanylate-specific phosphodiesterase activity"/>
    <property type="evidence" value="ECO:0007669"/>
    <property type="project" value="UniProtKB-EC"/>
</dbReference>
<dbReference type="AlphaFoldDB" id="Q47ZI3"/>
<feature type="domain" description="GGDEF" evidence="8">
    <location>
        <begin position="451"/>
        <end position="584"/>
    </location>
</feature>
<protein>
    <recommendedName>
        <fullName evidence="2">cyclic-guanylate-specific phosphodiesterase</fullName>
        <ecNumber evidence="2">3.1.4.52</ecNumber>
    </recommendedName>
</protein>
<dbReference type="InterPro" id="IPR000160">
    <property type="entry name" value="GGDEF_dom"/>
</dbReference>
<evidence type="ECO:0000256" key="5">
    <source>
        <dbReference type="PROSITE-ProRule" id="PRU00703"/>
    </source>
</evidence>
<feature type="domain" description="EAL" evidence="7">
    <location>
        <begin position="593"/>
        <end position="847"/>
    </location>
</feature>
<dbReference type="NCBIfam" id="TIGR00254">
    <property type="entry name" value="GGDEF"/>
    <property type="match status" value="1"/>
</dbReference>
<sequence>MNLDFIGRDILLHTKTPELNLIVKDIMQSSILTCSPETKINVAASRMRARNISSIIIKSNLTLGIWTESDCRKIDFSDQEQFNVSISELMNSPVLTIKQDIQVNELAIKFRHYGVRHFIVVDADNLPVGIVSQTDVIKNQGIEHYLQAKLVASSYKKNQQLLQHDCRLDNVAEQMKKYECSSTLIFNSELGQYGIVTERDLLSLLARGECTKKTAWHHAHYPLKTINADHSLYSAYQQLISHNIRHLAVSDDNGAIIGTLSMDNIMSDIELAYVEELHQIVQQRDIALRESKKHLLVAEKIIEASLDGIMITDEQGTIISVNPAFTRVTGYKEAEVLGLNSKILSSGRHTSDFYQQLWLCILEQGVWQGEIWNKRKNSEIYPQWLTIIEISEGVDNNKVFAAIFSDISERKLAEKRIENLAFYDELTQLPNRRLFFDRVDMALAIAHRKNNKMALFFIDLDYFKEVNDNYGHRIGDLLLRSFAKRLTESSKEGDTVARIGGDEFTLLLTDMREVDHICKACNRIVEKLRQPYHIEGHALNITTSIGIAVYPEDGTNEEELMKNADIAMYRAKDIGRNSFQLFTPAMNAHSQERSLIQSHLRLALVHNELELNYQAQIHGVTGKVMGVEALLRWYNPILGQVSPAQFIPMAEELGFIAEIDHWVLEHACKQRKLWLDQGLDCGRIAVNISALHFHQGNLVASVESVLAQSQLPAELLEVEITEGCFIKQMDKATSILKQLKKMGVKVALDDFGTGFSSLSYLTSLPIDTLKIDASFIAKLPHNFRESQITSAIITLAQNLNLDIVAEGVETEAQKIFLIERGCEIMQGYFYNKPVCAKNLPRVIQSSQCGKIVKPQSSE</sequence>
<dbReference type="Pfam" id="PF00571">
    <property type="entry name" value="CBS"/>
    <property type="match status" value="3"/>
</dbReference>
<feature type="domain" description="PAS" evidence="6">
    <location>
        <begin position="299"/>
        <end position="338"/>
    </location>
</feature>
<dbReference type="CDD" id="cd09833">
    <property type="entry name" value="CBS_pair_GGDEF_PAS_repeat1"/>
    <property type="match status" value="1"/>
</dbReference>